<dbReference type="RefSeq" id="XP_020101335.1">
    <property type="nucleotide sequence ID" value="XM_020245746.1"/>
</dbReference>
<protein>
    <submittedName>
        <fullName evidence="4">Caffeoylshikimate esterase-like</fullName>
    </submittedName>
</protein>
<dbReference type="PRINTS" id="PR00111">
    <property type="entry name" value="ABHYDROLASE"/>
</dbReference>
<keyword evidence="3" id="KW-1185">Reference proteome</keyword>
<dbReference type="OrthoDB" id="2498029at2759"/>
<evidence type="ECO:0000313" key="4">
    <source>
        <dbReference type="RefSeq" id="XP_020101335.1"/>
    </source>
</evidence>
<gene>
    <name evidence="4" type="primary">LOC109719200</name>
</gene>
<dbReference type="GeneID" id="109719200"/>
<dbReference type="InterPro" id="IPR029058">
    <property type="entry name" value="AB_hydrolase_fold"/>
</dbReference>
<dbReference type="FunFam" id="3.40.50.1820:FF:000036">
    <property type="entry name" value="Alpha/beta-Hydrolases superfamily protein"/>
    <property type="match status" value="1"/>
</dbReference>
<dbReference type="InterPro" id="IPR051044">
    <property type="entry name" value="MAG_DAG_Lipase"/>
</dbReference>
<dbReference type="Proteomes" id="UP000515123">
    <property type="component" value="Linkage group 13"/>
</dbReference>
<feature type="domain" description="Serine aminopeptidase S33" evidence="2">
    <location>
        <begin position="39"/>
        <end position="280"/>
    </location>
</feature>
<name>A0A6P5G7V5_ANACO</name>
<dbReference type="Gene3D" id="3.40.50.1820">
    <property type="entry name" value="alpha/beta hydrolase"/>
    <property type="match status" value="1"/>
</dbReference>
<dbReference type="SUPFAM" id="SSF53474">
    <property type="entry name" value="alpha/beta-Hydrolases"/>
    <property type="match status" value="1"/>
</dbReference>
<evidence type="ECO:0000259" key="2">
    <source>
        <dbReference type="Pfam" id="PF12146"/>
    </source>
</evidence>
<proteinExistence type="predicted"/>
<organism evidence="3 4">
    <name type="scientific">Ananas comosus</name>
    <name type="common">Pineapple</name>
    <name type="synonym">Ananas ananas</name>
    <dbReference type="NCBI Taxonomy" id="4615"/>
    <lineage>
        <taxon>Eukaryota</taxon>
        <taxon>Viridiplantae</taxon>
        <taxon>Streptophyta</taxon>
        <taxon>Embryophyta</taxon>
        <taxon>Tracheophyta</taxon>
        <taxon>Spermatophyta</taxon>
        <taxon>Magnoliopsida</taxon>
        <taxon>Liliopsida</taxon>
        <taxon>Poales</taxon>
        <taxon>Bromeliaceae</taxon>
        <taxon>Bromelioideae</taxon>
        <taxon>Ananas</taxon>
    </lineage>
</organism>
<feature type="region of interest" description="Disordered" evidence="1">
    <location>
        <begin position="306"/>
        <end position="334"/>
    </location>
</feature>
<dbReference type="PANTHER" id="PTHR11614">
    <property type="entry name" value="PHOSPHOLIPASE-RELATED"/>
    <property type="match status" value="1"/>
</dbReference>
<dbReference type="InterPro" id="IPR000073">
    <property type="entry name" value="AB_hydrolase_1"/>
</dbReference>
<evidence type="ECO:0000313" key="3">
    <source>
        <dbReference type="Proteomes" id="UP000515123"/>
    </source>
</evidence>
<dbReference type="Pfam" id="PF12146">
    <property type="entry name" value="Hydrolase_4"/>
    <property type="match status" value="1"/>
</dbReference>
<dbReference type="AlphaFoldDB" id="A0A6P5G7V5"/>
<dbReference type="InterPro" id="IPR022742">
    <property type="entry name" value="Hydrolase_4"/>
</dbReference>
<accession>A0A6P5G7V5</accession>
<reference evidence="4" key="2">
    <citation type="submission" date="2025-08" db="UniProtKB">
        <authorList>
            <consortium name="RefSeq"/>
        </authorList>
    </citation>
    <scope>IDENTIFICATION</scope>
    <source>
        <tissue evidence="4">Leaf</tissue>
    </source>
</reference>
<feature type="compositionally biased region" description="Basic and acidic residues" evidence="1">
    <location>
        <begin position="307"/>
        <end position="318"/>
    </location>
</feature>
<reference evidence="3" key="1">
    <citation type="journal article" date="2015" name="Nat. Genet.">
        <title>The pineapple genome and the evolution of CAM photosynthesis.</title>
        <authorList>
            <person name="Ming R."/>
            <person name="VanBuren R."/>
            <person name="Wai C.M."/>
            <person name="Tang H."/>
            <person name="Schatz M.C."/>
            <person name="Bowers J.E."/>
            <person name="Lyons E."/>
            <person name="Wang M.L."/>
            <person name="Chen J."/>
            <person name="Biggers E."/>
            <person name="Zhang J."/>
            <person name="Huang L."/>
            <person name="Zhang L."/>
            <person name="Miao W."/>
            <person name="Zhang J."/>
            <person name="Ye Z."/>
            <person name="Miao C."/>
            <person name="Lin Z."/>
            <person name="Wang H."/>
            <person name="Zhou H."/>
            <person name="Yim W.C."/>
            <person name="Priest H.D."/>
            <person name="Zheng C."/>
            <person name="Woodhouse M."/>
            <person name="Edger P.P."/>
            <person name="Guyot R."/>
            <person name="Guo H.B."/>
            <person name="Guo H."/>
            <person name="Zheng G."/>
            <person name="Singh R."/>
            <person name="Sharma A."/>
            <person name="Min X."/>
            <person name="Zheng Y."/>
            <person name="Lee H."/>
            <person name="Gurtowski J."/>
            <person name="Sedlazeck F.J."/>
            <person name="Harkess A."/>
            <person name="McKain M.R."/>
            <person name="Liao Z."/>
            <person name="Fang J."/>
            <person name="Liu J."/>
            <person name="Zhang X."/>
            <person name="Zhang Q."/>
            <person name="Hu W."/>
            <person name="Qin Y."/>
            <person name="Wang K."/>
            <person name="Chen L.Y."/>
            <person name="Shirley N."/>
            <person name="Lin Y.R."/>
            <person name="Liu L.Y."/>
            <person name="Hernandez A.G."/>
            <person name="Wright C.L."/>
            <person name="Bulone V."/>
            <person name="Tuskan G.A."/>
            <person name="Heath K."/>
            <person name="Zee F."/>
            <person name="Moore P.H."/>
            <person name="Sunkar R."/>
            <person name="Leebens-Mack J.H."/>
            <person name="Mockler T."/>
            <person name="Bennetzen J.L."/>
            <person name="Freeling M."/>
            <person name="Sankoff D."/>
            <person name="Paterson A.H."/>
            <person name="Zhu X."/>
            <person name="Yang X."/>
            <person name="Smith J.A."/>
            <person name="Cushman J.C."/>
            <person name="Paull R.E."/>
            <person name="Yu Q."/>
        </authorList>
    </citation>
    <scope>NUCLEOTIDE SEQUENCE [LARGE SCALE GENOMIC DNA]</scope>
    <source>
        <strain evidence="3">cv. F153</strain>
    </source>
</reference>
<sequence length="334" mass="37407">MSQLKAKGTIENIKYEEEFILNSRGLKLFTCRWLPANREPKALVFLCHGYAVECSITMRGTGTRLAKAGYAVYGLDYEGHGKSSGLQGYITSFDDVVDDCSNYFTSICERGENKKKKKFLLGESMGGAVALLLHRKKPNYWDGLILVAPMCKIADEMKPHPIVINILAKLSTIIPTWKIIPTNDIINSAIKNPEWREEIRNNPYCYKGRPRLKTGSELLMASLDIEKNLDKVSLPFIIVHGGDDIVTDPSISRALYESSVSQDKTFKLYPGMWHALTSGEPEENIGLVFSDIADWLDKRSMSSSFRSEIERKSGHDPKTLASYDAKAPCLTTPN</sequence>
<evidence type="ECO:0000256" key="1">
    <source>
        <dbReference type="SAM" id="MobiDB-lite"/>
    </source>
</evidence>